<evidence type="ECO:0000259" key="3">
    <source>
        <dbReference type="Pfam" id="PF19956"/>
    </source>
</evidence>
<gene>
    <name evidence="4" type="ORF">FF36_05060</name>
</gene>
<evidence type="ECO:0000313" key="5">
    <source>
        <dbReference type="Proteomes" id="UP000032545"/>
    </source>
</evidence>
<evidence type="ECO:0000259" key="2">
    <source>
        <dbReference type="Pfam" id="PF13676"/>
    </source>
</evidence>
<dbReference type="Gene3D" id="3.40.50.10140">
    <property type="entry name" value="Toll/interleukin-1 receptor homology (TIR) domain"/>
    <property type="match status" value="1"/>
</dbReference>
<feature type="compositionally biased region" description="Gly residues" evidence="1">
    <location>
        <begin position="315"/>
        <end position="335"/>
    </location>
</feature>
<proteinExistence type="predicted"/>
<dbReference type="GO" id="GO:0007165">
    <property type="term" value="P:signal transduction"/>
    <property type="evidence" value="ECO:0007669"/>
    <property type="project" value="InterPro"/>
</dbReference>
<dbReference type="Pfam" id="PF13676">
    <property type="entry name" value="TIR_2"/>
    <property type="match status" value="1"/>
</dbReference>
<feature type="compositionally biased region" description="Low complexity" evidence="1">
    <location>
        <begin position="238"/>
        <end position="248"/>
    </location>
</feature>
<reference evidence="4 5" key="2">
    <citation type="journal article" date="2016" name="Genome Announc.">
        <title>Permanent Draft Genome Sequences for Two Variants of Frankia sp. Strain CpI1, the First Frankia Strain Isolated from Root Nodules of Comptonia peregrina.</title>
        <authorList>
            <person name="Oshone R."/>
            <person name="Hurst S.G.IV."/>
            <person name="Abebe-Akele F."/>
            <person name="Simpson S."/>
            <person name="Morris K."/>
            <person name="Thomas W.K."/>
            <person name="Tisa L.S."/>
        </authorList>
    </citation>
    <scope>NUCLEOTIDE SEQUENCE [LARGE SCALE GENOMIC DNA]</scope>
    <source>
        <strain evidence="5">CpI1-S</strain>
    </source>
</reference>
<organism evidence="4 5">
    <name type="scientific">Frankia torreyi</name>
    <dbReference type="NCBI Taxonomy" id="1856"/>
    <lineage>
        <taxon>Bacteria</taxon>
        <taxon>Bacillati</taxon>
        <taxon>Actinomycetota</taxon>
        <taxon>Actinomycetes</taxon>
        <taxon>Frankiales</taxon>
        <taxon>Frankiaceae</taxon>
        <taxon>Frankia</taxon>
    </lineage>
</organism>
<dbReference type="AlphaFoldDB" id="A0A0D8B9L6"/>
<dbReference type="Pfam" id="PF19956">
    <property type="entry name" value="EAD2"/>
    <property type="match status" value="1"/>
</dbReference>
<feature type="domain" description="TIR" evidence="2">
    <location>
        <begin position="488"/>
        <end position="617"/>
    </location>
</feature>
<dbReference type="EMBL" id="JYFN01000055">
    <property type="protein sequence ID" value="KJE20634.1"/>
    <property type="molecule type" value="Genomic_DNA"/>
</dbReference>
<dbReference type="InterPro" id="IPR045431">
    <property type="entry name" value="EAD2"/>
</dbReference>
<dbReference type="Proteomes" id="UP000032545">
    <property type="component" value="Unassembled WGS sequence"/>
</dbReference>
<protein>
    <submittedName>
        <fullName evidence="4">TIR domain</fullName>
    </submittedName>
</protein>
<dbReference type="SUPFAM" id="SSF52200">
    <property type="entry name" value="Toll/Interleukin receptor TIR domain"/>
    <property type="match status" value="1"/>
</dbReference>
<evidence type="ECO:0000256" key="1">
    <source>
        <dbReference type="SAM" id="MobiDB-lite"/>
    </source>
</evidence>
<reference evidence="5" key="1">
    <citation type="submission" date="2015-02" db="EMBL/GenBank/DDBJ databases">
        <title>Draft Genome of Frankia sp. CpI1-S.</title>
        <authorList>
            <person name="Oshone R.T."/>
            <person name="Ngom M."/>
            <person name="Ghodhbane-Gtari F."/>
            <person name="Gtari M."/>
            <person name="Morris K."/>
            <person name="Thomas K."/>
            <person name="Sen A."/>
            <person name="Tisa L.S."/>
        </authorList>
    </citation>
    <scope>NUCLEOTIDE SEQUENCE [LARGE SCALE GENOMIC DNA]</scope>
    <source>
        <strain evidence="5">CpI1-S</strain>
    </source>
</reference>
<feature type="region of interest" description="Disordered" evidence="1">
    <location>
        <begin position="229"/>
        <end position="341"/>
    </location>
</feature>
<sequence>MSPVPAFGRPGRLPGQSPPVWRSRRENELFAGRDDELERVWDGLCRHGHLVLVPEEDLSDIGRAELAGEYQHRYKLRYDVAWWVDCTRGADIAAQLDELADQARARLADCAADAAPVPGEGWLLVFAGVGSPEEAEPYLPGRGAHCLIVADRTVDSWRDRTVAIGPLRRRESVMLLTSAAPMVDPATAARLGELLGHRPGLLAELAGYLIRETAVTPELCQRLLEMAVPRPTPPAAEPSPTSSGAEPAVAGEPADPDGAVRLSEGNGSAEPRRGRGVPDGPDVSGSRGAPDSRRAAGGPGAAHGSGAAGSIRAAHGGGPGHGGDAAHGGGPGHGGDAAHAQAAAAREVDALVAALMEVEYIAEPAGFEHWLDELTRLLGRTVALTSPWLAVRLTTLVTEAVREPGRRMLDALVQSLELVAPRDDRAVSVVRRLVAELAARRAGGPEPSADPGVRAAGPQFVSWPLGDGVAPSAPPPPRGPAGAAAYYFFTSHAHRHDRDRVVAFHRELEAELRRKVRRRVEPAGFLDAERMGGGEHWPTALRDAARTAPVLVALWCDDYFESDWCGREFGVFQERIRRATRPGGKPPAGIIPVPWLVREADVPEAARELHIARIDLGRKYDNLPVLDLMRHPAAFAEYVSLLAYRVMDVARDELPPLAADATELVRSPFHPES</sequence>
<dbReference type="InterPro" id="IPR035897">
    <property type="entry name" value="Toll_tir_struct_dom_sf"/>
</dbReference>
<feature type="domain" description="Effector-associated" evidence="3">
    <location>
        <begin position="352"/>
        <end position="435"/>
    </location>
</feature>
<keyword evidence="5" id="KW-1185">Reference proteome</keyword>
<evidence type="ECO:0000313" key="4">
    <source>
        <dbReference type="EMBL" id="KJE20634.1"/>
    </source>
</evidence>
<comment type="caution">
    <text evidence="4">The sequence shown here is derived from an EMBL/GenBank/DDBJ whole genome shotgun (WGS) entry which is preliminary data.</text>
</comment>
<dbReference type="InterPro" id="IPR000157">
    <property type="entry name" value="TIR_dom"/>
</dbReference>
<name>A0A0D8B9L6_9ACTN</name>
<accession>A0A0D8B9L6</accession>
<dbReference type="RefSeq" id="WP_242422817.1">
    <property type="nucleotide sequence ID" value="NZ_JYFN01000055.1"/>
</dbReference>
<feature type="compositionally biased region" description="Gly residues" evidence="1">
    <location>
        <begin position="297"/>
        <end position="307"/>
    </location>
</feature>
<dbReference type="PATRIC" id="fig|1502723.3.peg.5258"/>